<accession>A0A136Q8X5</accession>
<feature type="transmembrane region" description="Helical" evidence="7">
    <location>
        <begin position="239"/>
        <end position="264"/>
    </location>
</feature>
<reference evidence="9" key="1">
    <citation type="submission" date="2016-02" db="EMBL/GenBank/DDBJ databases">
        <authorList>
            <person name="Mitreva M."/>
            <person name="Pepin K.H."/>
            <person name="Mihindukulasuriya K.A."/>
            <person name="Fulton R."/>
            <person name="Fronick C."/>
            <person name="O'Laughlin M."/>
            <person name="Miner T."/>
            <person name="Herter B."/>
            <person name="Rosa B.A."/>
            <person name="Cordes M."/>
            <person name="Tomlinson C."/>
            <person name="Wollam A."/>
            <person name="Palsikar V.B."/>
            <person name="Mardis E.R."/>
            <person name="Wilson R.K."/>
        </authorList>
    </citation>
    <scope>NUCLEOTIDE SEQUENCE [LARGE SCALE GENOMIC DNA]</scope>
    <source>
        <strain evidence="9">DSM 22607</strain>
    </source>
</reference>
<protein>
    <submittedName>
        <fullName evidence="8">MATE efflux family protein</fullName>
    </submittedName>
</protein>
<dbReference type="Pfam" id="PF01554">
    <property type="entry name" value="MatE"/>
    <property type="match status" value="2"/>
</dbReference>
<keyword evidence="5 7" id="KW-1133">Transmembrane helix</keyword>
<feature type="transmembrane region" description="Helical" evidence="7">
    <location>
        <begin position="270"/>
        <end position="301"/>
    </location>
</feature>
<dbReference type="OrthoDB" id="9780160at2"/>
<gene>
    <name evidence="8" type="ORF">HMPREF3293_00031</name>
</gene>
<dbReference type="PANTHER" id="PTHR42925:SF2">
    <property type="entry name" value="NA+ DRIVEN MULTIDRUG EFFLUX PUMP"/>
    <property type="match status" value="1"/>
</dbReference>
<dbReference type="PANTHER" id="PTHR42925">
    <property type="entry name" value="MULTIDRUG AND TOXIN EFFLUX PROTEIN MATE FAMILY"/>
    <property type="match status" value="1"/>
</dbReference>
<dbReference type="GO" id="GO:0005886">
    <property type="term" value="C:plasma membrane"/>
    <property type="evidence" value="ECO:0007669"/>
    <property type="project" value="UniProtKB-SubCell"/>
</dbReference>
<dbReference type="PIRSF" id="PIRSF006603">
    <property type="entry name" value="DinF"/>
    <property type="match status" value="1"/>
</dbReference>
<dbReference type="GO" id="GO:0015297">
    <property type="term" value="F:antiporter activity"/>
    <property type="evidence" value="ECO:0007669"/>
    <property type="project" value="InterPro"/>
</dbReference>
<feature type="transmembrane region" description="Helical" evidence="7">
    <location>
        <begin position="12"/>
        <end position="34"/>
    </location>
</feature>
<evidence type="ECO:0000256" key="2">
    <source>
        <dbReference type="ARBA" id="ARBA00022448"/>
    </source>
</evidence>
<keyword evidence="3" id="KW-1003">Cell membrane</keyword>
<dbReference type="InterPro" id="IPR048279">
    <property type="entry name" value="MdtK-like"/>
</dbReference>
<keyword evidence="9" id="KW-1185">Reference proteome</keyword>
<feature type="transmembrane region" description="Helical" evidence="7">
    <location>
        <begin position="132"/>
        <end position="152"/>
    </location>
</feature>
<dbReference type="EMBL" id="LSZW01000002">
    <property type="protein sequence ID" value="KXK67107.1"/>
    <property type="molecule type" value="Genomic_DNA"/>
</dbReference>
<dbReference type="GO" id="GO:0042910">
    <property type="term" value="F:xenobiotic transmembrane transporter activity"/>
    <property type="evidence" value="ECO:0007669"/>
    <property type="project" value="InterPro"/>
</dbReference>
<sequence length="449" mass="48570">MSILVKEKSFYRTLFPLIAVIALQNVITFVVALADNVMLGMYSETALSGAALVNQIQFLLQMVVGGIGEGMIVMTSRFWGAKDISSIKKTTAIGMLLGIVIAAAMWAAVFFMPGEVLSLFTFEQAVIGEGTQYMQIVCFSYVFFTINSILLASLRSVETVKIGFAVSIISLGVNIFLNYMLIFGNLGAPGLGSRGAAIATLTARIVEMGITCIYAFRIDRKIRLKVRDLLRISKGIFRQYIRVGTPVIVSGAMWGVAMAIQAAILGHMGAAAIAANSIAAAVFEVVTVVAYASASAAAVVIAKTLGEGKKEMVRPYTRTLQVIFLLIGAVTGLLLFLLKDAIVGLYSITPETKRLALEFMTILSVTVVGTAYQMPALTGIVRGGGDTKFVMINDLIFMWGIVLPISAMAAFLWSWSPVLVFICLKADQILKCFVAVIKVNRYRWVKQID</sequence>
<evidence type="ECO:0000256" key="5">
    <source>
        <dbReference type="ARBA" id="ARBA00022989"/>
    </source>
</evidence>
<evidence type="ECO:0000313" key="9">
    <source>
        <dbReference type="Proteomes" id="UP000070366"/>
    </source>
</evidence>
<feature type="transmembrane region" description="Helical" evidence="7">
    <location>
        <begin position="322"/>
        <end position="349"/>
    </location>
</feature>
<evidence type="ECO:0000256" key="4">
    <source>
        <dbReference type="ARBA" id="ARBA00022692"/>
    </source>
</evidence>
<dbReference type="KEGG" id="cmiu:B1H56_13320"/>
<evidence type="ECO:0000256" key="6">
    <source>
        <dbReference type="ARBA" id="ARBA00023136"/>
    </source>
</evidence>
<organism evidence="8 9">
    <name type="scientific">Christensenella minuta</name>
    <dbReference type="NCBI Taxonomy" id="626937"/>
    <lineage>
        <taxon>Bacteria</taxon>
        <taxon>Bacillati</taxon>
        <taxon>Bacillota</taxon>
        <taxon>Clostridia</taxon>
        <taxon>Christensenellales</taxon>
        <taxon>Christensenellaceae</taxon>
        <taxon>Christensenella</taxon>
    </lineage>
</organism>
<feature type="transmembrane region" description="Helical" evidence="7">
    <location>
        <begin position="395"/>
        <end position="413"/>
    </location>
</feature>
<proteinExistence type="predicted"/>
<dbReference type="AlphaFoldDB" id="A0A136Q8X5"/>
<feature type="transmembrane region" description="Helical" evidence="7">
    <location>
        <begin position="355"/>
        <end position="374"/>
    </location>
</feature>
<feature type="transmembrane region" description="Helical" evidence="7">
    <location>
        <begin position="92"/>
        <end position="112"/>
    </location>
</feature>
<keyword evidence="6 7" id="KW-0472">Membrane</keyword>
<dbReference type="RefSeq" id="WP_066523346.1">
    <property type="nucleotide sequence ID" value="NZ_CABMOF010000016.1"/>
</dbReference>
<evidence type="ECO:0000256" key="1">
    <source>
        <dbReference type="ARBA" id="ARBA00004651"/>
    </source>
</evidence>
<dbReference type="InterPro" id="IPR002528">
    <property type="entry name" value="MATE_fam"/>
</dbReference>
<dbReference type="NCBIfam" id="TIGR00797">
    <property type="entry name" value="matE"/>
    <property type="match status" value="1"/>
</dbReference>
<dbReference type="STRING" id="626937.HMPREF3293_00031"/>
<evidence type="ECO:0000313" key="8">
    <source>
        <dbReference type="EMBL" id="KXK67107.1"/>
    </source>
</evidence>
<evidence type="ECO:0000256" key="3">
    <source>
        <dbReference type="ARBA" id="ARBA00022475"/>
    </source>
</evidence>
<feature type="transmembrane region" description="Helical" evidence="7">
    <location>
        <begin position="196"/>
        <end position="218"/>
    </location>
</feature>
<keyword evidence="2" id="KW-0813">Transport</keyword>
<name>A0A136Q8X5_9FIRM</name>
<dbReference type="InterPro" id="IPR047135">
    <property type="entry name" value="YsiQ"/>
</dbReference>
<evidence type="ECO:0000256" key="7">
    <source>
        <dbReference type="SAM" id="Phobius"/>
    </source>
</evidence>
<feature type="transmembrane region" description="Helical" evidence="7">
    <location>
        <begin position="164"/>
        <end position="184"/>
    </location>
</feature>
<comment type="caution">
    <text evidence="8">The sequence shown here is derived from an EMBL/GenBank/DDBJ whole genome shotgun (WGS) entry which is preliminary data.</text>
</comment>
<keyword evidence="4 7" id="KW-0812">Transmembrane</keyword>
<dbReference type="Proteomes" id="UP000070366">
    <property type="component" value="Unassembled WGS sequence"/>
</dbReference>
<feature type="transmembrane region" description="Helical" evidence="7">
    <location>
        <begin position="58"/>
        <end position="80"/>
    </location>
</feature>
<comment type="subcellular location">
    <subcellularLocation>
        <location evidence="1">Cell membrane</location>
        <topology evidence="1">Multi-pass membrane protein</topology>
    </subcellularLocation>
</comment>